<dbReference type="AlphaFoldDB" id="C7M0Q9"/>
<reference evidence="1 2" key="1">
    <citation type="journal article" date="2009" name="Stand. Genomic Sci.">
        <title>Complete genome sequence of Acidimicrobium ferrooxidans type strain (ICP).</title>
        <authorList>
            <person name="Clum A."/>
            <person name="Nolan M."/>
            <person name="Lang E."/>
            <person name="Glavina Del Rio T."/>
            <person name="Tice H."/>
            <person name="Copeland A."/>
            <person name="Cheng J.F."/>
            <person name="Lucas S."/>
            <person name="Chen F."/>
            <person name="Bruce D."/>
            <person name="Goodwin L."/>
            <person name="Pitluck S."/>
            <person name="Ivanova N."/>
            <person name="Mavrommatis K."/>
            <person name="Mikhailova N."/>
            <person name="Pati A."/>
            <person name="Chen A."/>
            <person name="Palaniappan K."/>
            <person name="Goker M."/>
            <person name="Spring S."/>
            <person name="Land M."/>
            <person name="Hauser L."/>
            <person name="Chang Y.J."/>
            <person name="Jeffries C.C."/>
            <person name="Chain P."/>
            <person name="Bristow J."/>
            <person name="Eisen J.A."/>
            <person name="Markowitz V."/>
            <person name="Hugenholtz P."/>
            <person name="Kyrpides N.C."/>
            <person name="Klenk H.P."/>
            <person name="Lapidus A."/>
        </authorList>
    </citation>
    <scope>NUCLEOTIDE SEQUENCE [LARGE SCALE GENOMIC DNA]</scope>
    <source>
        <strain evidence="2">DSM 10331 / JCM 15462 / NBRC 103882 / ICP</strain>
    </source>
</reference>
<dbReference type="Proteomes" id="UP000000771">
    <property type="component" value="Chromosome"/>
</dbReference>
<protein>
    <submittedName>
        <fullName evidence="1">Uncharacterized protein</fullName>
    </submittedName>
</protein>
<name>C7M0Q9_ACIFD</name>
<dbReference type="EMBL" id="CP001631">
    <property type="protein sequence ID" value="ACU54567.1"/>
    <property type="molecule type" value="Genomic_DNA"/>
</dbReference>
<evidence type="ECO:0000313" key="1">
    <source>
        <dbReference type="EMBL" id="ACU54567.1"/>
    </source>
</evidence>
<sequence length="82" mass="9198">MVRSYCNTRFPNAIRLVMRWRPTLTAVQAGTWVVRPSLYALRALSASQVTPSLASTSGYRRSKITAVPMPVLPKYSTRLART</sequence>
<dbReference type="KEGG" id="afo:Afer_1651"/>
<dbReference type="HOGENOM" id="CLU_2550600_0_0_11"/>
<evidence type="ECO:0000313" key="2">
    <source>
        <dbReference type="Proteomes" id="UP000000771"/>
    </source>
</evidence>
<gene>
    <name evidence="1" type="ordered locus">Afer_1651</name>
</gene>
<organism evidence="1 2">
    <name type="scientific">Acidimicrobium ferrooxidans (strain DSM 10331 / JCM 15462 / NBRC 103882 / ICP)</name>
    <dbReference type="NCBI Taxonomy" id="525909"/>
    <lineage>
        <taxon>Bacteria</taxon>
        <taxon>Bacillati</taxon>
        <taxon>Actinomycetota</taxon>
        <taxon>Acidimicrobiia</taxon>
        <taxon>Acidimicrobiales</taxon>
        <taxon>Acidimicrobiaceae</taxon>
        <taxon>Acidimicrobium</taxon>
    </lineage>
</organism>
<proteinExistence type="predicted"/>
<accession>C7M0Q9</accession>
<dbReference type="STRING" id="525909.Afer_1651"/>
<keyword evidence="2" id="KW-1185">Reference proteome</keyword>